<protein>
    <submittedName>
        <fullName evidence="1">Uncharacterized protein</fullName>
    </submittedName>
</protein>
<dbReference type="AlphaFoldDB" id="A0A6A6H8B0"/>
<proteinExistence type="predicted"/>
<evidence type="ECO:0000313" key="2">
    <source>
        <dbReference type="Proteomes" id="UP000800092"/>
    </source>
</evidence>
<accession>A0A6A6H8B0</accession>
<reference evidence="1" key="1">
    <citation type="journal article" date="2020" name="Stud. Mycol.">
        <title>101 Dothideomycetes genomes: a test case for predicting lifestyles and emergence of pathogens.</title>
        <authorList>
            <person name="Haridas S."/>
            <person name="Albert R."/>
            <person name="Binder M."/>
            <person name="Bloem J."/>
            <person name="Labutti K."/>
            <person name="Salamov A."/>
            <person name="Andreopoulos B."/>
            <person name="Baker S."/>
            <person name="Barry K."/>
            <person name="Bills G."/>
            <person name="Bluhm B."/>
            <person name="Cannon C."/>
            <person name="Castanera R."/>
            <person name="Culley D."/>
            <person name="Daum C."/>
            <person name="Ezra D."/>
            <person name="Gonzalez J."/>
            <person name="Henrissat B."/>
            <person name="Kuo A."/>
            <person name="Liang C."/>
            <person name="Lipzen A."/>
            <person name="Lutzoni F."/>
            <person name="Magnuson J."/>
            <person name="Mondo S."/>
            <person name="Nolan M."/>
            <person name="Ohm R."/>
            <person name="Pangilinan J."/>
            <person name="Park H.-J."/>
            <person name="Ramirez L."/>
            <person name="Alfaro M."/>
            <person name="Sun H."/>
            <person name="Tritt A."/>
            <person name="Yoshinaga Y."/>
            <person name="Zwiers L.-H."/>
            <person name="Turgeon B."/>
            <person name="Goodwin S."/>
            <person name="Spatafora J."/>
            <person name="Crous P."/>
            <person name="Grigoriev I."/>
        </authorList>
    </citation>
    <scope>NUCLEOTIDE SEQUENCE</scope>
    <source>
        <strain evidence="1">Tuck. ex Michener</strain>
    </source>
</reference>
<dbReference type="Proteomes" id="UP000800092">
    <property type="component" value="Unassembled WGS sequence"/>
</dbReference>
<gene>
    <name evidence="1" type="ORF">EV356DRAFT_502656</name>
</gene>
<organism evidence="1 2">
    <name type="scientific">Viridothelium virens</name>
    <name type="common">Speckled blister lichen</name>
    <name type="synonym">Trypethelium virens</name>
    <dbReference type="NCBI Taxonomy" id="1048519"/>
    <lineage>
        <taxon>Eukaryota</taxon>
        <taxon>Fungi</taxon>
        <taxon>Dikarya</taxon>
        <taxon>Ascomycota</taxon>
        <taxon>Pezizomycotina</taxon>
        <taxon>Dothideomycetes</taxon>
        <taxon>Dothideomycetes incertae sedis</taxon>
        <taxon>Trypetheliales</taxon>
        <taxon>Trypetheliaceae</taxon>
        <taxon>Viridothelium</taxon>
    </lineage>
</organism>
<keyword evidence="2" id="KW-1185">Reference proteome</keyword>
<name>A0A6A6H8B0_VIRVR</name>
<evidence type="ECO:0000313" key="1">
    <source>
        <dbReference type="EMBL" id="KAF2234041.1"/>
    </source>
</evidence>
<dbReference type="EMBL" id="ML991801">
    <property type="protein sequence ID" value="KAF2234041.1"/>
    <property type="molecule type" value="Genomic_DNA"/>
</dbReference>
<sequence>MSAEGGVIGGVYQVSNSPGNRCPAELSLLQGERYGSHTQARHCGSCLSTACGLRACSTWGVAISRAVVVVIANPTDEYKCFNAHTIVDANHNNPGFLQHDCLSSASIDEPFYHNVHVLRHKCTTIFAIVDQHYDNPYLFPQHKCSSFVTDDSYYNDTQPVF</sequence>